<gene>
    <name evidence="1" type="ORF">E5676_scaffold45G00740</name>
</gene>
<dbReference type="AlphaFoldDB" id="A0A5D3CUA1"/>
<comment type="caution">
    <text evidence="1">The sequence shown here is derived from an EMBL/GenBank/DDBJ whole genome shotgun (WGS) entry which is preliminary data.</text>
</comment>
<proteinExistence type="predicted"/>
<sequence>MLSLRLVYPVAADRFYPQSSGPHLIFHRGAAVSHPRNATITPVVTLRFSGVTASVVGANSPLFGWIRLDVELNKDFSYSSGTVSFGITRLICVSFGITRLMCAFYGTTRLLCNGMARGRLARGKKGA</sequence>
<dbReference type="EMBL" id="SSTD01008722">
    <property type="protein sequence ID" value="TYK15032.1"/>
    <property type="molecule type" value="Genomic_DNA"/>
</dbReference>
<evidence type="ECO:0000313" key="2">
    <source>
        <dbReference type="Proteomes" id="UP000321947"/>
    </source>
</evidence>
<name>A0A5D3CUA1_CUCMM</name>
<evidence type="ECO:0008006" key="3">
    <source>
        <dbReference type="Google" id="ProtNLM"/>
    </source>
</evidence>
<organism evidence="1 2">
    <name type="scientific">Cucumis melo var. makuwa</name>
    <name type="common">Oriental melon</name>
    <dbReference type="NCBI Taxonomy" id="1194695"/>
    <lineage>
        <taxon>Eukaryota</taxon>
        <taxon>Viridiplantae</taxon>
        <taxon>Streptophyta</taxon>
        <taxon>Embryophyta</taxon>
        <taxon>Tracheophyta</taxon>
        <taxon>Spermatophyta</taxon>
        <taxon>Magnoliopsida</taxon>
        <taxon>eudicotyledons</taxon>
        <taxon>Gunneridae</taxon>
        <taxon>Pentapetalae</taxon>
        <taxon>rosids</taxon>
        <taxon>fabids</taxon>
        <taxon>Cucurbitales</taxon>
        <taxon>Cucurbitaceae</taxon>
        <taxon>Benincaseae</taxon>
        <taxon>Cucumis</taxon>
    </lineage>
</organism>
<evidence type="ECO:0000313" key="1">
    <source>
        <dbReference type="EMBL" id="TYK15032.1"/>
    </source>
</evidence>
<protein>
    <recommendedName>
        <fullName evidence="3">Ty3-gypsy retrotransposon protein</fullName>
    </recommendedName>
</protein>
<reference evidence="1 2" key="1">
    <citation type="submission" date="2019-08" db="EMBL/GenBank/DDBJ databases">
        <title>Draft genome sequences of two oriental melons (Cucumis melo L. var makuwa).</title>
        <authorList>
            <person name="Kwon S.-Y."/>
        </authorList>
    </citation>
    <scope>NUCLEOTIDE SEQUENCE [LARGE SCALE GENOMIC DNA]</scope>
    <source>
        <strain evidence="2">cv. Chang Bougi</strain>
        <tissue evidence="1">Leaf</tissue>
    </source>
</reference>
<dbReference type="Proteomes" id="UP000321947">
    <property type="component" value="Unassembled WGS sequence"/>
</dbReference>
<accession>A0A5D3CUA1</accession>